<dbReference type="EMBL" id="JAULSW010000009">
    <property type="protein sequence ID" value="KAK3370181.1"/>
    <property type="molecule type" value="Genomic_DNA"/>
</dbReference>
<evidence type="ECO:0000256" key="2">
    <source>
        <dbReference type="ARBA" id="ARBA00004370"/>
    </source>
</evidence>
<feature type="signal peptide" evidence="11">
    <location>
        <begin position="1"/>
        <end position="28"/>
    </location>
</feature>
<comment type="caution">
    <text evidence="13">The sequence shown here is derived from an EMBL/GenBank/DDBJ whole genome shotgun (WGS) entry which is preliminary data.</text>
</comment>
<protein>
    <recommendedName>
        <fullName evidence="12">FAD-binding FR-type domain-containing protein</fullName>
    </recommendedName>
</protein>
<dbReference type="SUPFAM" id="SSF52343">
    <property type="entry name" value="Ferredoxin reductase-like, C-terminal NADP-linked domain"/>
    <property type="match status" value="1"/>
</dbReference>
<dbReference type="Gene3D" id="2.40.30.10">
    <property type="entry name" value="Translation factors"/>
    <property type="match status" value="1"/>
</dbReference>
<keyword evidence="7 10" id="KW-0472">Membrane</keyword>
<dbReference type="InterPro" id="IPR017938">
    <property type="entry name" value="Riboflavin_synthase-like_b-brl"/>
</dbReference>
<feature type="binding site" evidence="8">
    <location>
        <position position="272"/>
    </location>
    <ligand>
        <name>FAD</name>
        <dbReference type="ChEBI" id="CHEBI:57692"/>
    </ligand>
</feature>
<dbReference type="Pfam" id="PF08030">
    <property type="entry name" value="NAD_binding_6"/>
    <property type="match status" value="1"/>
</dbReference>
<dbReference type="PANTHER" id="PTHR19370:SF189">
    <property type="entry name" value="CYTOCHROME C MITOCHONDRIAL IMPORT FACTOR CYC2"/>
    <property type="match status" value="1"/>
</dbReference>
<keyword evidence="6" id="KW-0560">Oxidoreductase</keyword>
<feature type="region of interest" description="Disordered" evidence="9">
    <location>
        <begin position="326"/>
        <end position="346"/>
    </location>
</feature>
<evidence type="ECO:0000256" key="6">
    <source>
        <dbReference type="ARBA" id="ARBA00023002"/>
    </source>
</evidence>
<evidence type="ECO:0000256" key="9">
    <source>
        <dbReference type="SAM" id="MobiDB-lite"/>
    </source>
</evidence>
<proteinExistence type="inferred from homology"/>
<keyword evidence="10" id="KW-0812">Transmembrane</keyword>
<dbReference type="PANTHER" id="PTHR19370">
    <property type="entry name" value="NADH-CYTOCHROME B5 REDUCTASE"/>
    <property type="match status" value="1"/>
</dbReference>
<keyword evidence="14" id="KW-1185">Reference proteome</keyword>
<dbReference type="GO" id="GO:0016491">
    <property type="term" value="F:oxidoreductase activity"/>
    <property type="evidence" value="ECO:0007669"/>
    <property type="project" value="UniProtKB-KW"/>
</dbReference>
<evidence type="ECO:0000256" key="4">
    <source>
        <dbReference type="ARBA" id="ARBA00022630"/>
    </source>
</evidence>
<evidence type="ECO:0000256" key="5">
    <source>
        <dbReference type="ARBA" id="ARBA00022827"/>
    </source>
</evidence>
<dbReference type="PROSITE" id="PS51384">
    <property type="entry name" value="FAD_FR"/>
    <property type="match status" value="1"/>
</dbReference>
<feature type="binding site" evidence="8">
    <location>
        <position position="262"/>
    </location>
    <ligand>
        <name>FAD</name>
        <dbReference type="ChEBI" id="CHEBI:57692"/>
    </ligand>
</feature>
<dbReference type="InterPro" id="IPR008333">
    <property type="entry name" value="Cbr1-like_FAD-bd_dom"/>
</dbReference>
<dbReference type="GO" id="GO:0016020">
    <property type="term" value="C:membrane"/>
    <property type="evidence" value="ECO:0007669"/>
    <property type="project" value="UniProtKB-SubCell"/>
</dbReference>
<evidence type="ECO:0000313" key="14">
    <source>
        <dbReference type="Proteomes" id="UP001285441"/>
    </source>
</evidence>
<reference evidence="13" key="1">
    <citation type="journal article" date="2023" name="Mol. Phylogenet. Evol.">
        <title>Genome-scale phylogeny and comparative genomics of the fungal order Sordariales.</title>
        <authorList>
            <person name="Hensen N."/>
            <person name="Bonometti L."/>
            <person name="Westerberg I."/>
            <person name="Brannstrom I.O."/>
            <person name="Guillou S."/>
            <person name="Cros-Aarteil S."/>
            <person name="Calhoun S."/>
            <person name="Haridas S."/>
            <person name="Kuo A."/>
            <person name="Mondo S."/>
            <person name="Pangilinan J."/>
            <person name="Riley R."/>
            <person name="LaButti K."/>
            <person name="Andreopoulos B."/>
            <person name="Lipzen A."/>
            <person name="Chen C."/>
            <person name="Yan M."/>
            <person name="Daum C."/>
            <person name="Ng V."/>
            <person name="Clum A."/>
            <person name="Steindorff A."/>
            <person name="Ohm R.A."/>
            <person name="Martin F."/>
            <person name="Silar P."/>
            <person name="Natvig D.O."/>
            <person name="Lalanne C."/>
            <person name="Gautier V."/>
            <person name="Ament-Velasquez S.L."/>
            <person name="Kruys A."/>
            <person name="Hutchinson M.I."/>
            <person name="Powell A.J."/>
            <person name="Barry K."/>
            <person name="Miller A.N."/>
            <person name="Grigoriev I.V."/>
            <person name="Debuchy R."/>
            <person name="Gladieux P."/>
            <person name="Hiltunen Thoren M."/>
            <person name="Johannesson H."/>
        </authorList>
    </citation>
    <scope>NUCLEOTIDE SEQUENCE</scope>
    <source>
        <strain evidence="13">CBS 232.78</strain>
    </source>
</reference>
<reference evidence="13" key="2">
    <citation type="submission" date="2023-06" db="EMBL/GenBank/DDBJ databases">
        <authorList>
            <consortium name="Lawrence Berkeley National Laboratory"/>
            <person name="Haridas S."/>
            <person name="Hensen N."/>
            <person name="Bonometti L."/>
            <person name="Westerberg I."/>
            <person name="Brannstrom I.O."/>
            <person name="Guillou S."/>
            <person name="Cros-Aarteil S."/>
            <person name="Calhoun S."/>
            <person name="Kuo A."/>
            <person name="Mondo S."/>
            <person name="Pangilinan J."/>
            <person name="Riley R."/>
            <person name="LaButti K."/>
            <person name="Andreopoulos B."/>
            <person name="Lipzen A."/>
            <person name="Chen C."/>
            <person name="Yanf M."/>
            <person name="Daum C."/>
            <person name="Ng V."/>
            <person name="Clum A."/>
            <person name="Steindorff A."/>
            <person name="Ohm R."/>
            <person name="Martin F."/>
            <person name="Silar P."/>
            <person name="Natvig D."/>
            <person name="Lalanne C."/>
            <person name="Gautier V."/>
            <person name="Ament-velasquez S.L."/>
            <person name="Kruys A."/>
            <person name="Hutchinson M.I."/>
            <person name="Powell A.J."/>
            <person name="Barry K."/>
            <person name="Miller A.N."/>
            <person name="Grigoriev I.V."/>
            <person name="Debuchy R."/>
            <person name="Gladieux P."/>
            <person name="Thoren M.H."/>
            <person name="Johannesson H."/>
        </authorList>
    </citation>
    <scope>NUCLEOTIDE SEQUENCE</scope>
    <source>
        <strain evidence="13">CBS 232.78</strain>
    </source>
</reference>
<evidence type="ECO:0000256" key="1">
    <source>
        <dbReference type="ARBA" id="ARBA00001974"/>
    </source>
</evidence>
<dbReference type="InterPro" id="IPR013121">
    <property type="entry name" value="Fe_red_NAD-bd_6"/>
</dbReference>
<dbReference type="InterPro" id="IPR039261">
    <property type="entry name" value="FNR_nucleotide-bd"/>
</dbReference>
<comment type="similarity">
    <text evidence="3">Belongs to the flavoprotein pyridine nucleotide cytochrome reductase family.</text>
</comment>
<feature type="compositionally biased region" description="Low complexity" evidence="9">
    <location>
        <begin position="331"/>
        <end position="346"/>
    </location>
</feature>
<evidence type="ECO:0000313" key="13">
    <source>
        <dbReference type="EMBL" id="KAK3370181.1"/>
    </source>
</evidence>
<evidence type="ECO:0000256" key="3">
    <source>
        <dbReference type="ARBA" id="ARBA00006105"/>
    </source>
</evidence>
<comment type="cofactor">
    <cofactor evidence="1 8">
        <name>FAD</name>
        <dbReference type="ChEBI" id="CHEBI:57692"/>
    </cofactor>
</comment>
<dbReference type="GO" id="GO:0005739">
    <property type="term" value="C:mitochondrion"/>
    <property type="evidence" value="ECO:0007669"/>
    <property type="project" value="TreeGrafter"/>
</dbReference>
<dbReference type="CDD" id="cd06183">
    <property type="entry name" value="cyt_b5_reduct_like"/>
    <property type="match status" value="1"/>
</dbReference>
<comment type="subcellular location">
    <subcellularLocation>
        <location evidence="2">Membrane</location>
    </subcellularLocation>
</comment>
<evidence type="ECO:0000256" key="10">
    <source>
        <dbReference type="SAM" id="Phobius"/>
    </source>
</evidence>
<dbReference type="Gene3D" id="3.40.50.80">
    <property type="entry name" value="Nucleotide-binding domain of ferredoxin-NADP reductase (FNR) module"/>
    <property type="match status" value="1"/>
</dbReference>
<dbReference type="Proteomes" id="UP001285441">
    <property type="component" value="Unassembled WGS sequence"/>
</dbReference>
<feature type="binding site" evidence="8">
    <location>
        <position position="271"/>
    </location>
    <ligand>
        <name>FAD</name>
        <dbReference type="ChEBI" id="CHEBI:57692"/>
    </ligand>
</feature>
<evidence type="ECO:0000256" key="11">
    <source>
        <dbReference type="SAM" id="SignalP"/>
    </source>
</evidence>
<feature type="chain" id="PRO_5042100657" description="FAD-binding FR-type domain-containing protein" evidence="11">
    <location>
        <begin position="29"/>
        <end position="576"/>
    </location>
</feature>
<organism evidence="13 14">
    <name type="scientific">Podospora didyma</name>
    <dbReference type="NCBI Taxonomy" id="330526"/>
    <lineage>
        <taxon>Eukaryota</taxon>
        <taxon>Fungi</taxon>
        <taxon>Dikarya</taxon>
        <taxon>Ascomycota</taxon>
        <taxon>Pezizomycotina</taxon>
        <taxon>Sordariomycetes</taxon>
        <taxon>Sordariomycetidae</taxon>
        <taxon>Sordariales</taxon>
        <taxon>Podosporaceae</taxon>
        <taxon>Podospora</taxon>
    </lineage>
</organism>
<keyword evidence="11" id="KW-0732">Signal</keyword>
<name>A0AAE0N473_9PEZI</name>
<dbReference type="SUPFAM" id="SSF63380">
    <property type="entry name" value="Riboflavin synthase domain-like"/>
    <property type="match status" value="1"/>
</dbReference>
<accession>A0AAE0N473</accession>
<feature type="region of interest" description="Disordered" evidence="9">
    <location>
        <begin position="437"/>
        <end position="462"/>
    </location>
</feature>
<keyword evidence="4 8" id="KW-0285">Flavoprotein</keyword>
<keyword evidence="10" id="KW-1133">Transmembrane helix</keyword>
<evidence type="ECO:0000256" key="8">
    <source>
        <dbReference type="PIRSR" id="PIRSR601834-1"/>
    </source>
</evidence>
<feature type="domain" description="FAD-binding FR-type" evidence="12">
    <location>
        <begin position="177"/>
        <end position="296"/>
    </location>
</feature>
<dbReference type="Pfam" id="PF00970">
    <property type="entry name" value="FAD_binding_6"/>
    <property type="match status" value="1"/>
</dbReference>
<gene>
    <name evidence="13" type="ORF">B0H63DRAFT_486391</name>
</gene>
<dbReference type="AlphaFoldDB" id="A0AAE0N473"/>
<sequence>MTWNLCFSAVRWLPTRTALVATTTPVHAASPAARVCLWIGIRQFSQANTKHGASPAFEILPLQLSLLRSRSRAATAHPSTFSSSPSAVICAVRTFTSTRETKNPHDNNDGMAIQRVMDRKGTREDGGFKEPSRKAGFPVRVPVAITLTVLVLSLLSFVFIPDELYYSLVGWPPLNEHSFVPFTIISREQVSPTSFILTVEPKGRAHPAHPSNESVIKGGWDYGLWSVEIKQPQLQVAREYTPLPSLHGEEKEDIAHARLRFLVRKVNNGEVSSYLSRLAVGDEVELRGPHLGFDVRARLGDGQHVVFLAGGTGIAPALQAVRALQLETTEPKTTTTPSTTPRSSRRPSISILWANRHWADCSGAGDTIPALSALTMYNSNNREEEARYITSYLACAAAQTQRSEDNNNPLLTWECTVDEEGTFITPSKIANAMMAPSSSSQNATTLQGRRANNNNHNKSITSSEKCALHSSKLLVSNTGKDVTSSTLTPLHAVRGGGPSQKCLCIDEKSGQHVPGGKNLLMISGPEGFVEAYAGAKVWGPSGEQQGPVRGIIADLAAKKGSPSSSVVWKDWLVLKL</sequence>
<feature type="binding site" evidence="8">
    <location>
        <position position="238"/>
    </location>
    <ligand>
        <name>FAD</name>
        <dbReference type="ChEBI" id="CHEBI:57692"/>
    </ligand>
</feature>
<feature type="binding site" evidence="8">
    <location>
        <position position="240"/>
    </location>
    <ligand>
        <name>FAD</name>
        <dbReference type="ChEBI" id="CHEBI:57692"/>
    </ligand>
</feature>
<dbReference type="InterPro" id="IPR001834">
    <property type="entry name" value="CBR-like"/>
</dbReference>
<feature type="transmembrane region" description="Helical" evidence="10">
    <location>
        <begin position="139"/>
        <end position="160"/>
    </location>
</feature>
<evidence type="ECO:0000259" key="12">
    <source>
        <dbReference type="PROSITE" id="PS51384"/>
    </source>
</evidence>
<dbReference type="PRINTS" id="PR00406">
    <property type="entry name" value="CYTB5RDTASE"/>
</dbReference>
<evidence type="ECO:0000256" key="7">
    <source>
        <dbReference type="ARBA" id="ARBA00023136"/>
    </source>
</evidence>
<dbReference type="InterPro" id="IPR017927">
    <property type="entry name" value="FAD-bd_FR_type"/>
</dbReference>
<keyword evidence="5 8" id="KW-0274">FAD</keyword>